<keyword evidence="5" id="KW-1133">Transmembrane helix</keyword>
<gene>
    <name evidence="6" type="ORF">ECRASSUSDP1_LOCUS7967</name>
</gene>
<dbReference type="PANTHER" id="PTHR24305">
    <property type="entry name" value="CYTOCHROME P450"/>
    <property type="match status" value="1"/>
</dbReference>
<dbReference type="CDD" id="cd00302">
    <property type="entry name" value="cytochrome_P450"/>
    <property type="match status" value="1"/>
</dbReference>
<evidence type="ECO:0000256" key="3">
    <source>
        <dbReference type="PIRSR" id="PIRSR602401-1"/>
    </source>
</evidence>
<dbReference type="GO" id="GO:0020037">
    <property type="term" value="F:heme binding"/>
    <property type="evidence" value="ECO:0007669"/>
    <property type="project" value="InterPro"/>
</dbReference>
<keyword evidence="3 4" id="KW-0479">Metal-binding</keyword>
<organism evidence="6 7">
    <name type="scientific">Euplotes crassus</name>
    <dbReference type="NCBI Taxonomy" id="5936"/>
    <lineage>
        <taxon>Eukaryota</taxon>
        <taxon>Sar</taxon>
        <taxon>Alveolata</taxon>
        <taxon>Ciliophora</taxon>
        <taxon>Intramacronucleata</taxon>
        <taxon>Spirotrichea</taxon>
        <taxon>Hypotrichia</taxon>
        <taxon>Euplotida</taxon>
        <taxon>Euplotidae</taxon>
        <taxon>Moneuplotes</taxon>
    </lineage>
</organism>
<evidence type="ECO:0000256" key="2">
    <source>
        <dbReference type="ARBA" id="ARBA00010617"/>
    </source>
</evidence>
<dbReference type="Pfam" id="PF00067">
    <property type="entry name" value="p450"/>
    <property type="match status" value="1"/>
</dbReference>
<dbReference type="PRINTS" id="PR00385">
    <property type="entry name" value="P450"/>
</dbReference>
<accession>A0AAD1UK18</accession>
<dbReference type="Proteomes" id="UP001295684">
    <property type="component" value="Unassembled WGS sequence"/>
</dbReference>
<evidence type="ECO:0000313" key="7">
    <source>
        <dbReference type="Proteomes" id="UP001295684"/>
    </source>
</evidence>
<proteinExistence type="inferred from homology"/>
<keyword evidence="4" id="KW-0503">Monooxygenase</keyword>
<dbReference type="Gene3D" id="1.10.630.10">
    <property type="entry name" value="Cytochrome P450"/>
    <property type="match status" value="1"/>
</dbReference>
<dbReference type="GO" id="GO:0004497">
    <property type="term" value="F:monooxygenase activity"/>
    <property type="evidence" value="ECO:0007669"/>
    <property type="project" value="UniProtKB-KW"/>
</dbReference>
<dbReference type="AlphaFoldDB" id="A0AAD1UK18"/>
<keyword evidence="7" id="KW-1185">Reference proteome</keyword>
<dbReference type="PRINTS" id="PR00463">
    <property type="entry name" value="EP450I"/>
</dbReference>
<name>A0AAD1UK18_EUPCR</name>
<reference evidence="6" key="1">
    <citation type="submission" date="2023-07" db="EMBL/GenBank/DDBJ databases">
        <authorList>
            <consortium name="AG Swart"/>
            <person name="Singh M."/>
            <person name="Singh A."/>
            <person name="Seah K."/>
            <person name="Emmerich C."/>
        </authorList>
    </citation>
    <scope>NUCLEOTIDE SEQUENCE</scope>
    <source>
        <strain evidence="6">DP1</strain>
    </source>
</reference>
<dbReference type="EMBL" id="CAMPGE010007778">
    <property type="protein sequence ID" value="CAI2366694.1"/>
    <property type="molecule type" value="Genomic_DNA"/>
</dbReference>
<keyword evidence="3 4" id="KW-0408">Iron</keyword>
<dbReference type="GO" id="GO:0005506">
    <property type="term" value="F:iron ion binding"/>
    <property type="evidence" value="ECO:0007669"/>
    <property type="project" value="InterPro"/>
</dbReference>
<comment type="caution">
    <text evidence="6">The sequence shown here is derived from an EMBL/GenBank/DDBJ whole genome shotgun (WGS) entry which is preliminary data.</text>
</comment>
<feature type="binding site" description="axial binding residue" evidence="3">
    <location>
        <position position="454"/>
    </location>
    <ligand>
        <name>heme</name>
        <dbReference type="ChEBI" id="CHEBI:30413"/>
    </ligand>
    <ligandPart>
        <name>Fe</name>
        <dbReference type="ChEBI" id="CHEBI:18248"/>
    </ligandPart>
</feature>
<dbReference type="InterPro" id="IPR002401">
    <property type="entry name" value="Cyt_P450_E_grp-I"/>
</dbReference>
<dbReference type="SUPFAM" id="SSF48264">
    <property type="entry name" value="Cytochrome P450"/>
    <property type="match status" value="1"/>
</dbReference>
<dbReference type="InterPro" id="IPR017972">
    <property type="entry name" value="Cyt_P450_CS"/>
</dbReference>
<evidence type="ECO:0000313" key="6">
    <source>
        <dbReference type="EMBL" id="CAI2366694.1"/>
    </source>
</evidence>
<evidence type="ECO:0008006" key="8">
    <source>
        <dbReference type="Google" id="ProtNLM"/>
    </source>
</evidence>
<protein>
    <recommendedName>
        <fullName evidence="8">Cytochrome P450</fullName>
    </recommendedName>
</protein>
<dbReference type="GO" id="GO:0016705">
    <property type="term" value="F:oxidoreductase activity, acting on paired donors, with incorporation or reduction of molecular oxygen"/>
    <property type="evidence" value="ECO:0007669"/>
    <property type="project" value="InterPro"/>
</dbReference>
<keyword evidence="3 4" id="KW-0349">Heme</keyword>
<dbReference type="InterPro" id="IPR036396">
    <property type="entry name" value="Cyt_P450_sf"/>
</dbReference>
<evidence type="ECO:0000256" key="5">
    <source>
        <dbReference type="SAM" id="Phobius"/>
    </source>
</evidence>
<sequence>MWFFIVAVIFFLYDAVVIPILFRRKFGKYPNVFVRPSFMLFLGDYHQALKDESTNRIYYQHVREEAKLRNNYDMKVDIEGKVPILNLISDRALKEYINLSPTKIDKLRWIKGSLKLEVGSLAQEKTNSKTIKRRKHLSNLLGLNSASKYIPEMLGCSEKFLQQMKAKGRVQFLDGMVALTFYIFSCILFGRDVKLIMNKKYPYENEEGQIEEVEILEYFPRMGRAFLEEFVNPITGLMPIISDLNLINPYKRNQRNFQTYTRALKDMLAHSKDDQSIWSQLKTKEDYTEDEIIADLQLYLFAGGETGSHSLVSVFYFLKKFPDSYAKLKKELNDHGIHKGADFNKVLTIDKLNELEYLSCVVKEALRFDPPFPQGYFYTAKEDITLCDVPIPKGTIMKHDYLSGHFNEKSYLRPMEFIPDRFNPESEFYQESVKSGVSPEPYSKREFGMGPRKCPGQSFGIMQAKLIVAYFAANMDYEVDSELLANDCVGFGMGGKFMPYFTIA</sequence>
<evidence type="ECO:0000256" key="4">
    <source>
        <dbReference type="RuleBase" id="RU000461"/>
    </source>
</evidence>
<dbReference type="PROSITE" id="PS00086">
    <property type="entry name" value="CYTOCHROME_P450"/>
    <property type="match status" value="1"/>
</dbReference>
<feature type="transmembrane region" description="Helical" evidence="5">
    <location>
        <begin position="6"/>
        <end position="22"/>
    </location>
</feature>
<keyword evidence="5" id="KW-0812">Transmembrane</keyword>
<dbReference type="InterPro" id="IPR001128">
    <property type="entry name" value="Cyt_P450"/>
</dbReference>
<comment type="similarity">
    <text evidence="2 4">Belongs to the cytochrome P450 family.</text>
</comment>
<keyword evidence="4" id="KW-0560">Oxidoreductase</keyword>
<dbReference type="InterPro" id="IPR050121">
    <property type="entry name" value="Cytochrome_P450_monoxygenase"/>
</dbReference>
<dbReference type="PANTHER" id="PTHR24305:SF166">
    <property type="entry name" value="CYTOCHROME P450 12A4, MITOCHONDRIAL-RELATED"/>
    <property type="match status" value="1"/>
</dbReference>
<evidence type="ECO:0000256" key="1">
    <source>
        <dbReference type="ARBA" id="ARBA00001971"/>
    </source>
</evidence>
<keyword evidence="5" id="KW-0472">Membrane</keyword>
<comment type="cofactor">
    <cofactor evidence="1 3">
        <name>heme</name>
        <dbReference type="ChEBI" id="CHEBI:30413"/>
    </cofactor>
</comment>